<dbReference type="OrthoDB" id="6999246at2"/>
<protein>
    <submittedName>
        <fullName evidence="3">Peptidase S49</fullName>
    </submittedName>
</protein>
<dbReference type="Proteomes" id="UP000235616">
    <property type="component" value="Unassembled WGS sequence"/>
</dbReference>
<accession>A0A2N7VL16</accession>
<dbReference type="SUPFAM" id="SSF52096">
    <property type="entry name" value="ClpP/crotonase"/>
    <property type="match status" value="1"/>
</dbReference>
<dbReference type="GO" id="GO:0008233">
    <property type="term" value="F:peptidase activity"/>
    <property type="evidence" value="ECO:0007669"/>
    <property type="project" value="InterPro"/>
</dbReference>
<evidence type="ECO:0000313" key="4">
    <source>
        <dbReference type="Proteomes" id="UP000235616"/>
    </source>
</evidence>
<evidence type="ECO:0000259" key="2">
    <source>
        <dbReference type="Pfam" id="PF01343"/>
    </source>
</evidence>
<gene>
    <name evidence="3" type="ORF">C0Z18_18475</name>
</gene>
<comment type="caution">
    <text evidence="3">The sequence shown here is derived from an EMBL/GenBank/DDBJ whole genome shotgun (WGS) entry which is preliminary data.</text>
</comment>
<proteinExistence type="inferred from homology"/>
<keyword evidence="4" id="KW-1185">Reference proteome</keyword>
<dbReference type="InterPro" id="IPR002142">
    <property type="entry name" value="Peptidase_S49"/>
</dbReference>
<dbReference type="CDD" id="cd07022">
    <property type="entry name" value="S49_Sppa_36K_type"/>
    <property type="match status" value="1"/>
</dbReference>
<organism evidence="3 4">
    <name type="scientific">Trinickia dabaoshanensis</name>
    <dbReference type="NCBI Taxonomy" id="564714"/>
    <lineage>
        <taxon>Bacteria</taxon>
        <taxon>Pseudomonadati</taxon>
        <taxon>Pseudomonadota</taxon>
        <taxon>Betaproteobacteria</taxon>
        <taxon>Burkholderiales</taxon>
        <taxon>Burkholderiaceae</taxon>
        <taxon>Trinickia</taxon>
    </lineage>
</organism>
<dbReference type="PANTHER" id="PTHR42987:SF4">
    <property type="entry name" value="PROTEASE SOHB-RELATED"/>
    <property type="match status" value="1"/>
</dbReference>
<dbReference type="Gene3D" id="6.20.330.10">
    <property type="match status" value="1"/>
</dbReference>
<dbReference type="InterPro" id="IPR029045">
    <property type="entry name" value="ClpP/crotonase-like_dom_sf"/>
</dbReference>
<dbReference type="RefSeq" id="WP_102646874.1">
    <property type="nucleotide sequence ID" value="NZ_PNYA01000017.1"/>
</dbReference>
<dbReference type="PANTHER" id="PTHR42987">
    <property type="entry name" value="PEPTIDASE S49"/>
    <property type="match status" value="1"/>
</dbReference>
<name>A0A2N7VL16_9BURK</name>
<dbReference type="GO" id="GO:0006508">
    <property type="term" value="P:proteolysis"/>
    <property type="evidence" value="ECO:0007669"/>
    <property type="project" value="InterPro"/>
</dbReference>
<dbReference type="InterPro" id="IPR033855">
    <property type="entry name" value="Protein_C"/>
</dbReference>
<feature type="domain" description="Peptidase S49" evidence="2">
    <location>
        <begin position="121"/>
        <end position="266"/>
    </location>
</feature>
<dbReference type="Gene3D" id="3.90.226.10">
    <property type="entry name" value="2-enoyl-CoA Hydratase, Chain A, domain 1"/>
    <property type="match status" value="1"/>
</dbReference>
<dbReference type="AlphaFoldDB" id="A0A2N7VL16"/>
<dbReference type="Pfam" id="PF01343">
    <property type="entry name" value="Peptidase_S49"/>
    <property type="match status" value="1"/>
</dbReference>
<dbReference type="EMBL" id="PNYA01000017">
    <property type="protein sequence ID" value="PMS17833.1"/>
    <property type="molecule type" value="Genomic_DNA"/>
</dbReference>
<evidence type="ECO:0000313" key="3">
    <source>
        <dbReference type="EMBL" id="PMS17833.1"/>
    </source>
</evidence>
<sequence length="320" mass="34438">MQQDIAEVLSGPWAILPDRLPFVRAALLDVRSGGQRAIPQAQTYAAANDAIAVLPFYGIAVQRTDAMSELLGLVSVQRFTQALRATLADQAVRGIVIDMDSPGGSVYGIGELAEEIYRWRTRKPIFAIANSLAASGAYWIASAATECYVTPGGEVGGIGVIAAHQDLSQALDKAGIQTTLIAAGKYKTEGNPFQPLGADARAAMQMRVDGYYRSFVQAVAKHRNVPESAVRNGMGQGRLLDAERADRESMVDGIATLDDVVGKLARRIGQRKPVRPPTRAEHLEARQRFIAASKPTPPGNVSRAPELAAARRREIELLEL</sequence>
<reference evidence="3 4" key="1">
    <citation type="submission" date="2018-01" db="EMBL/GenBank/DDBJ databases">
        <title>Whole genome analyses suggest that Burkholderia sensu lato contains two further novel genera in the rhizoxinica-symbiotica group Mycetohabitans gen. nov., and Trinickia gen. nov.: implications for the evolution of diazotrophy and nodulation in the Burkholderiaceae.</title>
        <authorList>
            <person name="Estrada-de los Santos P."/>
            <person name="Palmer M."/>
            <person name="Chavez-Ramirez B."/>
            <person name="Beukes C."/>
            <person name="Steenkamp E.T."/>
            <person name="Hirsch A.M."/>
            <person name="Manyaka P."/>
            <person name="Maluk M."/>
            <person name="Lafos M."/>
            <person name="Crook M."/>
            <person name="Gross E."/>
            <person name="Simon M.F."/>
            <person name="Bueno dos Reis Junior F."/>
            <person name="Poole P.S."/>
            <person name="Venter S.N."/>
            <person name="James E.K."/>
        </authorList>
    </citation>
    <scope>NUCLEOTIDE SEQUENCE [LARGE SCALE GENOMIC DNA]</scope>
    <source>
        <strain evidence="3 4">GIMN1.004</strain>
    </source>
</reference>
<evidence type="ECO:0000256" key="1">
    <source>
        <dbReference type="ARBA" id="ARBA00008683"/>
    </source>
</evidence>
<comment type="similarity">
    <text evidence="1">Belongs to the peptidase S49 family.</text>
</comment>